<dbReference type="AlphaFoldDB" id="A0A4R6MRH9"/>
<evidence type="ECO:0000256" key="8">
    <source>
        <dbReference type="ARBA" id="ARBA00022989"/>
    </source>
</evidence>
<organism evidence="13 14">
    <name type="scientific">Roseateles asaccharophilus</name>
    <dbReference type="NCBI Taxonomy" id="582607"/>
    <lineage>
        <taxon>Bacteria</taxon>
        <taxon>Pseudomonadati</taxon>
        <taxon>Pseudomonadota</taxon>
        <taxon>Betaproteobacteria</taxon>
        <taxon>Burkholderiales</taxon>
        <taxon>Sphaerotilaceae</taxon>
        <taxon>Roseateles</taxon>
    </lineage>
</organism>
<dbReference type="GO" id="GO:0055085">
    <property type="term" value="P:transmembrane transport"/>
    <property type="evidence" value="ECO:0007669"/>
    <property type="project" value="InterPro"/>
</dbReference>
<evidence type="ECO:0000256" key="9">
    <source>
        <dbReference type="ARBA" id="ARBA00023136"/>
    </source>
</evidence>
<evidence type="ECO:0000256" key="7">
    <source>
        <dbReference type="ARBA" id="ARBA00022927"/>
    </source>
</evidence>
<comment type="similarity">
    <text evidence="2">Belongs to the TonB family.</text>
</comment>
<feature type="chain" id="PRO_5021009936" evidence="11">
    <location>
        <begin position="34"/>
        <end position="261"/>
    </location>
</feature>
<dbReference type="InterPro" id="IPR006260">
    <property type="entry name" value="TonB/TolA_C"/>
</dbReference>
<dbReference type="NCBIfam" id="TIGR01352">
    <property type="entry name" value="tonB_Cterm"/>
    <property type="match status" value="1"/>
</dbReference>
<keyword evidence="14" id="KW-1185">Reference proteome</keyword>
<evidence type="ECO:0000256" key="6">
    <source>
        <dbReference type="ARBA" id="ARBA00022692"/>
    </source>
</evidence>
<feature type="domain" description="TonB C-terminal" evidence="12">
    <location>
        <begin position="177"/>
        <end position="261"/>
    </location>
</feature>
<gene>
    <name evidence="13" type="ORF">DFR39_11319</name>
</gene>
<proteinExistence type="inferred from homology"/>
<dbReference type="GO" id="GO:0031992">
    <property type="term" value="F:energy transducer activity"/>
    <property type="evidence" value="ECO:0007669"/>
    <property type="project" value="TreeGrafter"/>
</dbReference>
<dbReference type="InterPro" id="IPR051045">
    <property type="entry name" value="TonB-dependent_transducer"/>
</dbReference>
<reference evidence="13 14" key="1">
    <citation type="submission" date="2019-03" db="EMBL/GenBank/DDBJ databases">
        <title>Genomic Encyclopedia of Type Strains, Phase IV (KMG-IV): sequencing the most valuable type-strain genomes for metagenomic binning, comparative biology and taxonomic classification.</title>
        <authorList>
            <person name="Goeker M."/>
        </authorList>
    </citation>
    <scope>NUCLEOTIDE SEQUENCE [LARGE SCALE GENOMIC DNA]</scope>
    <source>
        <strain evidence="13 14">DSM 25082</strain>
    </source>
</reference>
<dbReference type="Pfam" id="PF03544">
    <property type="entry name" value="TonB_C"/>
    <property type="match status" value="1"/>
</dbReference>
<evidence type="ECO:0000256" key="3">
    <source>
        <dbReference type="ARBA" id="ARBA00022448"/>
    </source>
</evidence>
<accession>A0A4R6MRH9</accession>
<feature type="region of interest" description="Disordered" evidence="10">
    <location>
        <begin position="66"/>
        <end position="177"/>
    </location>
</feature>
<feature type="compositionally biased region" description="Basic and acidic residues" evidence="10">
    <location>
        <begin position="89"/>
        <end position="100"/>
    </location>
</feature>
<keyword evidence="6" id="KW-0812">Transmembrane</keyword>
<evidence type="ECO:0000259" key="12">
    <source>
        <dbReference type="PROSITE" id="PS52015"/>
    </source>
</evidence>
<feature type="signal peptide" evidence="11">
    <location>
        <begin position="1"/>
        <end position="33"/>
    </location>
</feature>
<dbReference type="GO" id="GO:0098797">
    <property type="term" value="C:plasma membrane protein complex"/>
    <property type="evidence" value="ECO:0007669"/>
    <property type="project" value="TreeGrafter"/>
</dbReference>
<protein>
    <submittedName>
        <fullName evidence="13">TonB family protein</fullName>
    </submittedName>
</protein>
<keyword evidence="4" id="KW-1003">Cell membrane</keyword>
<dbReference type="GO" id="GO:0015031">
    <property type="term" value="P:protein transport"/>
    <property type="evidence" value="ECO:0007669"/>
    <property type="project" value="UniProtKB-KW"/>
</dbReference>
<feature type="compositionally biased region" description="Low complexity" evidence="10">
    <location>
        <begin position="76"/>
        <end position="88"/>
    </location>
</feature>
<evidence type="ECO:0000256" key="10">
    <source>
        <dbReference type="SAM" id="MobiDB-lite"/>
    </source>
</evidence>
<keyword evidence="9" id="KW-0472">Membrane</keyword>
<evidence type="ECO:0000256" key="1">
    <source>
        <dbReference type="ARBA" id="ARBA00004383"/>
    </source>
</evidence>
<dbReference type="PANTHER" id="PTHR33446">
    <property type="entry name" value="PROTEIN TONB-RELATED"/>
    <property type="match status" value="1"/>
</dbReference>
<name>A0A4R6MRH9_9BURK</name>
<dbReference type="EMBL" id="SNXE01000013">
    <property type="protein sequence ID" value="TDP04909.1"/>
    <property type="molecule type" value="Genomic_DNA"/>
</dbReference>
<keyword evidence="3" id="KW-0813">Transport</keyword>
<evidence type="ECO:0000256" key="5">
    <source>
        <dbReference type="ARBA" id="ARBA00022519"/>
    </source>
</evidence>
<dbReference type="Gene3D" id="3.30.2420.10">
    <property type="entry name" value="TonB"/>
    <property type="match status" value="1"/>
</dbReference>
<evidence type="ECO:0000256" key="11">
    <source>
        <dbReference type="SAM" id="SignalP"/>
    </source>
</evidence>
<evidence type="ECO:0000256" key="4">
    <source>
        <dbReference type="ARBA" id="ARBA00022475"/>
    </source>
</evidence>
<dbReference type="OrthoDB" id="1628901at2"/>
<dbReference type="Proteomes" id="UP000295357">
    <property type="component" value="Unassembled WGS sequence"/>
</dbReference>
<dbReference type="PROSITE" id="PS52015">
    <property type="entry name" value="TONB_CTD"/>
    <property type="match status" value="1"/>
</dbReference>
<sequence>MESERCRRGLKPRHSLVLAISLALGMLAPGAGAQELGDLAGKAKLSDAERAKRDADKVMQWIRFHADKADRPVRPTPAREAPPAAAREPAARESARDVAAAREAAQRAAAVRAAAGAAAPAGRPAPEASAPSDALATAAPTVAPQAPPQLVAAASPSAQPVLPPPAAQAARAPEPPAEEVPLRLLERVEPDFPVRLLRERAGGSVTVRFTVQPDGSVRAAEAVNASNKRLVPAVLEAVGRWRFAPIPETRVAVVEVGFRAE</sequence>
<dbReference type="PANTHER" id="PTHR33446:SF2">
    <property type="entry name" value="PROTEIN TONB"/>
    <property type="match status" value="1"/>
</dbReference>
<keyword evidence="5" id="KW-0997">Cell inner membrane</keyword>
<dbReference type="SUPFAM" id="SSF74653">
    <property type="entry name" value="TolA/TonB C-terminal domain"/>
    <property type="match status" value="1"/>
</dbReference>
<keyword evidence="7" id="KW-0653">Protein transport</keyword>
<comment type="caution">
    <text evidence="13">The sequence shown here is derived from an EMBL/GenBank/DDBJ whole genome shotgun (WGS) entry which is preliminary data.</text>
</comment>
<dbReference type="RefSeq" id="WP_133605419.1">
    <property type="nucleotide sequence ID" value="NZ_JAUFPJ010000012.1"/>
</dbReference>
<evidence type="ECO:0000256" key="2">
    <source>
        <dbReference type="ARBA" id="ARBA00006555"/>
    </source>
</evidence>
<evidence type="ECO:0000313" key="13">
    <source>
        <dbReference type="EMBL" id="TDP04909.1"/>
    </source>
</evidence>
<keyword evidence="8" id="KW-1133">Transmembrane helix</keyword>
<evidence type="ECO:0000313" key="14">
    <source>
        <dbReference type="Proteomes" id="UP000295357"/>
    </source>
</evidence>
<comment type="subcellular location">
    <subcellularLocation>
        <location evidence="1">Cell inner membrane</location>
        <topology evidence="1">Single-pass membrane protein</topology>
        <orientation evidence="1">Periplasmic side</orientation>
    </subcellularLocation>
</comment>
<dbReference type="InterPro" id="IPR037682">
    <property type="entry name" value="TonB_C"/>
</dbReference>
<feature type="compositionally biased region" description="Low complexity" evidence="10">
    <location>
        <begin position="101"/>
        <end position="160"/>
    </location>
</feature>
<keyword evidence="11" id="KW-0732">Signal</keyword>